<dbReference type="AlphaFoldDB" id="A0A9P6CVI9"/>
<name>A0A9P6CVI9_9AGAR</name>
<protein>
    <submittedName>
        <fullName evidence="1">Uncharacterized protein</fullName>
    </submittedName>
</protein>
<reference evidence="1" key="1">
    <citation type="submission" date="2020-11" db="EMBL/GenBank/DDBJ databases">
        <authorList>
            <consortium name="DOE Joint Genome Institute"/>
            <person name="Ahrendt S."/>
            <person name="Riley R."/>
            <person name="Andreopoulos W."/>
            <person name="Labutti K."/>
            <person name="Pangilinan J."/>
            <person name="Ruiz-Duenas F.J."/>
            <person name="Barrasa J.M."/>
            <person name="Sanchez-Garcia M."/>
            <person name="Camarero S."/>
            <person name="Miyauchi S."/>
            <person name="Serrano A."/>
            <person name="Linde D."/>
            <person name="Babiker R."/>
            <person name="Drula E."/>
            <person name="Ayuso-Fernandez I."/>
            <person name="Pacheco R."/>
            <person name="Padilla G."/>
            <person name="Ferreira P."/>
            <person name="Barriuso J."/>
            <person name="Kellner H."/>
            <person name="Castanera R."/>
            <person name="Alfaro M."/>
            <person name="Ramirez L."/>
            <person name="Pisabarro A.G."/>
            <person name="Kuo A."/>
            <person name="Tritt A."/>
            <person name="Lipzen A."/>
            <person name="He G."/>
            <person name="Yan M."/>
            <person name="Ng V."/>
            <person name="Cullen D."/>
            <person name="Martin F."/>
            <person name="Rosso M.-N."/>
            <person name="Henrissat B."/>
            <person name="Hibbett D."/>
            <person name="Martinez A.T."/>
            <person name="Grigoriev I.V."/>
        </authorList>
    </citation>
    <scope>NUCLEOTIDE SEQUENCE</scope>
    <source>
        <strain evidence="1">CIRM-BRFM 674</strain>
    </source>
</reference>
<comment type="caution">
    <text evidence="1">The sequence shown here is derived from an EMBL/GenBank/DDBJ whole genome shotgun (WGS) entry which is preliminary data.</text>
</comment>
<dbReference type="Proteomes" id="UP000807469">
    <property type="component" value="Unassembled WGS sequence"/>
</dbReference>
<evidence type="ECO:0000313" key="2">
    <source>
        <dbReference type="Proteomes" id="UP000807469"/>
    </source>
</evidence>
<dbReference type="EMBL" id="MU155427">
    <property type="protein sequence ID" value="KAF9473633.1"/>
    <property type="molecule type" value="Genomic_DNA"/>
</dbReference>
<sequence>MSDGRIRWVDRGIIDGEAGARTGDVFNAHARRLPFSTSCSWLLCSLSNTTIDAGLQISTASLRRVTITAPSSTWCTAFSKSPIVRCVVNIPMSVRAQLNVNARSRHSVLHALPYISSPPPVSVPRRPTSRLLLSRPHIPYYLPSQYLQEMRLRLKHTRVDHTLLLSLSRASHPDYDSFTHLFLLYLNRLSLDVLASRQHSSDCYGTYLPVLRERGAHVNLWNTSLSFSATNIAVDGFCGHCMKSCLSLNDSFMCWSSRTLTKFLLELAQVRVTIEPSQIDSVIRFYRHQFPVIASSSSLLFFTIFDSKFYFIDRTHGPQAMHPNR</sequence>
<gene>
    <name evidence="1" type="ORF">BDN70DRAFT_964147</name>
</gene>
<accession>A0A9P6CVI9</accession>
<proteinExistence type="predicted"/>
<evidence type="ECO:0000313" key="1">
    <source>
        <dbReference type="EMBL" id="KAF9473633.1"/>
    </source>
</evidence>
<keyword evidence="2" id="KW-1185">Reference proteome</keyword>
<organism evidence="1 2">
    <name type="scientific">Pholiota conissans</name>
    <dbReference type="NCBI Taxonomy" id="109636"/>
    <lineage>
        <taxon>Eukaryota</taxon>
        <taxon>Fungi</taxon>
        <taxon>Dikarya</taxon>
        <taxon>Basidiomycota</taxon>
        <taxon>Agaricomycotina</taxon>
        <taxon>Agaricomycetes</taxon>
        <taxon>Agaricomycetidae</taxon>
        <taxon>Agaricales</taxon>
        <taxon>Agaricineae</taxon>
        <taxon>Strophariaceae</taxon>
        <taxon>Pholiota</taxon>
    </lineage>
</organism>